<accession>A0A5A7PTT5</accession>
<keyword evidence="3" id="KW-1185">Reference proteome</keyword>
<name>A0A5A7PTT5_STRAF</name>
<feature type="region of interest" description="Disordered" evidence="1">
    <location>
        <begin position="102"/>
        <end position="130"/>
    </location>
</feature>
<evidence type="ECO:0000313" key="3">
    <source>
        <dbReference type="Proteomes" id="UP000325081"/>
    </source>
</evidence>
<dbReference type="AlphaFoldDB" id="A0A5A7PTT5"/>
<dbReference type="EMBL" id="BKCP01005095">
    <property type="protein sequence ID" value="GER36250.1"/>
    <property type="molecule type" value="Genomic_DNA"/>
</dbReference>
<dbReference type="Proteomes" id="UP000325081">
    <property type="component" value="Unassembled WGS sequence"/>
</dbReference>
<organism evidence="2 3">
    <name type="scientific">Striga asiatica</name>
    <name type="common">Asiatic witchweed</name>
    <name type="synonym">Buchnera asiatica</name>
    <dbReference type="NCBI Taxonomy" id="4170"/>
    <lineage>
        <taxon>Eukaryota</taxon>
        <taxon>Viridiplantae</taxon>
        <taxon>Streptophyta</taxon>
        <taxon>Embryophyta</taxon>
        <taxon>Tracheophyta</taxon>
        <taxon>Spermatophyta</taxon>
        <taxon>Magnoliopsida</taxon>
        <taxon>eudicotyledons</taxon>
        <taxon>Gunneridae</taxon>
        <taxon>Pentapetalae</taxon>
        <taxon>asterids</taxon>
        <taxon>lamiids</taxon>
        <taxon>Lamiales</taxon>
        <taxon>Orobanchaceae</taxon>
        <taxon>Buchnereae</taxon>
        <taxon>Striga</taxon>
    </lineage>
</organism>
<evidence type="ECO:0000256" key="1">
    <source>
        <dbReference type="SAM" id="MobiDB-lite"/>
    </source>
</evidence>
<reference evidence="3" key="1">
    <citation type="journal article" date="2019" name="Curr. Biol.">
        <title>Genome Sequence of Striga asiatica Provides Insight into the Evolution of Plant Parasitism.</title>
        <authorList>
            <person name="Yoshida S."/>
            <person name="Kim S."/>
            <person name="Wafula E.K."/>
            <person name="Tanskanen J."/>
            <person name="Kim Y.M."/>
            <person name="Honaas L."/>
            <person name="Yang Z."/>
            <person name="Spallek T."/>
            <person name="Conn C.E."/>
            <person name="Ichihashi Y."/>
            <person name="Cheong K."/>
            <person name="Cui S."/>
            <person name="Der J.P."/>
            <person name="Gundlach H."/>
            <person name="Jiao Y."/>
            <person name="Hori C."/>
            <person name="Ishida J.K."/>
            <person name="Kasahara H."/>
            <person name="Kiba T."/>
            <person name="Kim M.S."/>
            <person name="Koo N."/>
            <person name="Laohavisit A."/>
            <person name="Lee Y.H."/>
            <person name="Lumba S."/>
            <person name="McCourt P."/>
            <person name="Mortimer J.C."/>
            <person name="Mutuku J.M."/>
            <person name="Nomura T."/>
            <person name="Sasaki-Sekimoto Y."/>
            <person name="Seto Y."/>
            <person name="Wang Y."/>
            <person name="Wakatake T."/>
            <person name="Sakakibara H."/>
            <person name="Demura T."/>
            <person name="Yamaguchi S."/>
            <person name="Yoneyama K."/>
            <person name="Manabe R.I."/>
            <person name="Nelson D.C."/>
            <person name="Schulman A.H."/>
            <person name="Timko M.P."/>
            <person name="dePamphilis C.W."/>
            <person name="Choi D."/>
            <person name="Shirasu K."/>
        </authorList>
    </citation>
    <scope>NUCLEOTIDE SEQUENCE [LARGE SCALE GENOMIC DNA]</scope>
    <source>
        <strain evidence="3">cv. UVA1</strain>
    </source>
</reference>
<sequence length="130" mass="13385">MVATLGDGAHICPASRVVRPDTVTSMVATSAGQRRVFQRPGILRGGAQPRALATPGVTTRDSGLRVLLITGALSVTALIVAMHSGGPVISANVISIFAGTDEEQDDGPLYDGPPPGPEEGVDYGPLRIKE</sequence>
<comment type="caution">
    <text evidence="2">The sequence shown here is derived from an EMBL/GenBank/DDBJ whole genome shotgun (WGS) entry which is preliminary data.</text>
</comment>
<gene>
    <name evidence="2" type="ORF">STAS_12581</name>
</gene>
<protein>
    <submittedName>
        <fullName evidence="2">RING/U-box superfamily protein</fullName>
    </submittedName>
</protein>
<proteinExistence type="predicted"/>
<evidence type="ECO:0000313" key="2">
    <source>
        <dbReference type="EMBL" id="GER36250.1"/>
    </source>
</evidence>